<evidence type="ECO:0000313" key="3">
    <source>
        <dbReference type="Proteomes" id="UP001354989"/>
    </source>
</evidence>
<keyword evidence="1" id="KW-0812">Transmembrane</keyword>
<evidence type="ECO:0000256" key="1">
    <source>
        <dbReference type="SAM" id="Phobius"/>
    </source>
</evidence>
<keyword evidence="1" id="KW-1133">Transmembrane helix</keyword>
<sequence>MKTKLTDITIFGLIGLGVLTALMITQSVWDLDLIPKNLEKYVYGLTGALVTLVMFLFLASFISELQGINRNLSLKSRTDEMD</sequence>
<organism evidence="2 3">
    <name type="scientific">Persicobacter psychrovividus</name>
    <dbReference type="NCBI Taxonomy" id="387638"/>
    <lineage>
        <taxon>Bacteria</taxon>
        <taxon>Pseudomonadati</taxon>
        <taxon>Bacteroidota</taxon>
        <taxon>Cytophagia</taxon>
        <taxon>Cytophagales</taxon>
        <taxon>Persicobacteraceae</taxon>
        <taxon>Persicobacter</taxon>
    </lineage>
</organism>
<dbReference type="RefSeq" id="WP_338399366.1">
    <property type="nucleotide sequence ID" value="NZ_AP025298.1"/>
</dbReference>
<proteinExistence type="predicted"/>
<dbReference type="EMBL" id="AP025298">
    <property type="protein sequence ID" value="BDD02074.1"/>
    <property type="molecule type" value="Genomic_DNA"/>
</dbReference>
<dbReference type="Proteomes" id="UP001354989">
    <property type="component" value="Plasmid pPP6"/>
</dbReference>
<feature type="transmembrane region" description="Helical" evidence="1">
    <location>
        <begin position="7"/>
        <end position="29"/>
    </location>
</feature>
<keyword evidence="2" id="KW-0614">Plasmid</keyword>
<evidence type="ECO:0000313" key="2">
    <source>
        <dbReference type="EMBL" id="BDD02074.1"/>
    </source>
</evidence>
<accession>A0ABM7VM65</accession>
<reference evidence="2 3" key="1">
    <citation type="submission" date="2021-12" db="EMBL/GenBank/DDBJ databases">
        <title>Genome sequencing of bacteria with rrn-lacking chromosome and rrn-plasmid.</title>
        <authorList>
            <person name="Anda M."/>
            <person name="Iwasaki W."/>
        </authorList>
    </citation>
    <scope>NUCLEOTIDE SEQUENCE [LARGE SCALE GENOMIC DNA]</scope>
    <source>
        <strain evidence="2 3">NBRC 101262</strain>
        <plasmid evidence="2 3">pPP6</plasmid>
    </source>
</reference>
<keyword evidence="3" id="KW-1185">Reference proteome</keyword>
<geneLocation type="plasmid" evidence="2 3">
    <name>pPP6</name>
</geneLocation>
<protein>
    <submittedName>
        <fullName evidence="2">Uncharacterized protein</fullName>
    </submittedName>
</protein>
<name>A0ABM7VM65_9BACT</name>
<keyword evidence="1" id="KW-0472">Membrane</keyword>
<gene>
    <name evidence="2" type="ORF">PEPS_43540</name>
</gene>
<feature type="transmembrane region" description="Helical" evidence="1">
    <location>
        <begin position="41"/>
        <end position="62"/>
    </location>
</feature>